<evidence type="ECO:0000259" key="3">
    <source>
        <dbReference type="PROSITE" id="PS50002"/>
    </source>
</evidence>
<dbReference type="SMART" id="SM00326">
    <property type="entry name" value="SH3"/>
    <property type="match status" value="1"/>
</dbReference>
<dbReference type="Proteomes" id="UP001165063">
    <property type="component" value="Unassembled WGS sequence"/>
</dbReference>
<proteinExistence type="predicted"/>
<reference evidence="4" key="1">
    <citation type="submission" date="2023-04" db="EMBL/GenBank/DDBJ databases">
        <title>Ambrosiozyma monospora NBRC 1965.</title>
        <authorList>
            <person name="Ichikawa N."/>
            <person name="Sato H."/>
            <person name="Tonouchi N."/>
        </authorList>
    </citation>
    <scope>NUCLEOTIDE SEQUENCE</scope>
    <source>
        <strain evidence="4">NBRC 1965</strain>
    </source>
</reference>
<dbReference type="GO" id="GO:0033565">
    <property type="term" value="C:ESCRT-0 complex"/>
    <property type="evidence" value="ECO:0007669"/>
    <property type="project" value="TreeGrafter"/>
</dbReference>
<dbReference type="PROSITE" id="PS50002">
    <property type="entry name" value="SH3"/>
    <property type="match status" value="1"/>
</dbReference>
<sequence length="176" mass="19718">MSSESAIERVPQPVCNNTPSFSGYIYMVSALNDFESADEDTLSFKKDEIIPIVETVNAEWLRGRLQGKLGLISANSVEKIPPAADQQQLQELTTTLKQVDIHGILSQLMDVSRQQKGSRTFRTFRKLHKLRKICKMLIVKMKPVLGSLITVLELCDALVQIWNVVAVALMICAFLI</sequence>
<dbReference type="PANTHER" id="PTHR45929">
    <property type="entry name" value="JAK PATHWAY SIGNAL TRANSDUCTION ADAPTOR MOLECULE"/>
    <property type="match status" value="1"/>
</dbReference>
<dbReference type="SUPFAM" id="SSF50044">
    <property type="entry name" value="SH3-domain"/>
    <property type="match status" value="1"/>
</dbReference>
<comment type="caution">
    <text evidence="4">The sequence shown here is derived from an EMBL/GenBank/DDBJ whole genome shotgun (WGS) entry which is preliminary data.</text>
</comment>
<evidence type="ECO:0000256" key="1">
    <source>
        <dbReference type="ARBA" id="ARBA00022443"/>
    </source>
</evidence>
<keyword evidence="5" id="KW-1185">Reference proteome</keyword>
<dbReference type="OrthoDB" id="10255964at2759"/>
<dbReference type="GO" id="GO:0043328">
    <property type="term" value="P:protein transport to vacuole involved in ubiquitin-dependent protein catabolic process via the multivesicular body sorting pathway"/>
    <property type="evidence" value="ECO:0007669"/>
    <property type="project" value="TreeGrafter"/>
</dbReference>
<organism evidence="4 5">
    <name type="scientific">Ambrosiozyma monospora</name>
    <name type="common">Yeast</name>
    <name type="synonym">Endomycopsis monosporus</name>
    <dbReference type="NCBI Taxonomy" id="43982"/>
    <lineage>
        <taxon>Eukaryota</taxon>
        <taxon>Fungi</taxon>
        <taxon>Dikarya</taxon>
        <taxon>Ascomycota</taxon>
        <taxon>Saccharomycotina</taxon>
        <taxon>Pichiomycetes</taxon>
        <taxon>Pichiales</taxon>
        <taxon>Pichiaceae</taxon>
        <taxon>Ambrosiozyma</taxon>
    </lineage>
</organism>
<feature type="domain" description="SH3" evidence="3">
    <location>
        <begin position="23"/>
        <end position="82"/>
    </location>
</feature>
<protein>
    <submittedName>
        <fullName evidence="4">Unnamed protein product</fullName>
    </submittedName>
</protein>
<accession>A0A9W7DGI8</accession>
<evidence type="ECO:0000256" key="2">
    <source>
        <dbReference type="PROSITE-ProRule" id="PRU00192"/>
    </source>
</evidence>
<gene>
    <name evidence="4" type="ORF">Amon01_000507700</name>
</gene>
<evidence type="ECO:0000313" key="4">
    <source>
        <dbReference type="EMBL" id="GMG39087.1"/>
    </source>
</evidence>
<dbReference type="EMBL" id="BSXU01002677">
    <property type="protein sequence ID" value="GMG39087.1"/>
    <property type="molecule type" value="Genomic_DNA"/>
</dbReference>
<dbReference type="InterPro" id="IPR050670">
    <property type="entry name" value="STAM"/>
</dbReference>
<dbReference type="AlphaFoldDB" id="A0A9W7DGI8"/>
<dbReference type="Pfam" id="PF00018">
    <property type="entry name" value="SH3_1"/>
    <property type="match status" value="1"/>
</dbReference>
<name>A0A9W7DGI8_AMBMO</name>
<dbReference type="InterPro" id="IPR036028">
    <property type="entry name" value="SH3-like_dom_sf"/>
</dbReference>
<dbReference type="Gene3D" id="2.30.30.40">
    <property type="entry name" value="SH3 Domains"/>
    <property type="match status" value="1"/>
</dbReference>
<dbReference type="PANTHER" id="PTHR45929:SF3">
    <property type="entry name" value="JAK PATHWAY SIGNAL TRANSDUCTION ADAPTOR MOLECULE"/>
    <property type="match status" value="1"/>
</dbReference>
<dbReference type="InterPro" id="IPR001452">
    <property type="entry name" value="SH3_domain"/>
</dbReference>
<evidence type="ECO:0000313" key="5">
    <source>
        <dbReference type="Proteomes" id="UP001165063"/>
    </source>
</evidence>
<keyword evidence="1 2" id="KW-0728">SH3 domain</keyword>